<organism evidence="4 5">
    <name type="scientific">Bradyrhizobium hipponense</name>
    <dbReference type="NCBI Taxonomy" id="2605638"/>
    <lineage>
        <taxon>Bacteria</taxon>
        <taxon>Pseudomonadati</taxon>
        <taxon>Pseudomonadota</taxon>
        <taxon>Alphaproteobacteria</taxon>
        <taxon>Hyphomicrobiales</taxon>
        <taxon>Nitrobacteraceae</taxon>
        <taxon>Bradyrhizobium</taxon>
    </lineage>
</organism>
<protein>
    <submittedName>
        <fullName evidence="4">DUF4157 domain-containing protein</fullName>
    </submittedName>
</protein>
<feature type="compositionally biased region" description="Basic and acidic residues" evidence="1">
    <location>
        <begin position="194"/>
        <end position="237"/>
    </location>
</feature>
<dbReference type="EMBL" id="VSTH01000098">
    <property type="protein sequence ID" value="TYO63558.1"/>
    <property type="molecule type" value="Genomic_DNA"/>
</dbReference>
<dbReference type="AlphaFoldDB" id="A0A5S4YHI9"/>
<dbReference type="Proteomes" id="UP000324797">
    <property type="component" value="Unassembled WGS sequence"/>
</dbReference>
<sequence length="640" mass="67850">MAGQCDTCKGKGNFEGKLTVGAANDALEHEADRAADHVLREPASAAPVHPIQRFATTAGSADVAPSSVERALAGPGTPLHPRLQQDMELSFGYDFSKVRLHTDDTAAQSARDISANAYTSGNDVVFGAGKFSPESPGGRRLLAHELAHVVQQNGSAHGRSSMSGDALVQRDTTSFPSISPDVAASWGMPPPPAKDSENAHGAPLEHLRPKQQPRTEKEILEAANADPHKAAKPDKETPPPGEEEIMKMSAFQKLSRAVYHARESDSLREDVKAEIDALFTPQAIAAMAFFGAVYIAAQLTPAGWVADALALTALTISFIFMGAVLLDIMKNLSIFVSAVSARTDSRLQECGHALTRAIAKAGVALVVALITRTARGSGTPYTGAPSSGFADAVTPDGLVVRAPVEAILEPKALASKGPPGSIPPSKPVGDAKSDSQSGETPDRKKLVAQLDTRIADVEAELNPARQKALDYKDARKAEGKSLKGGDMKSVWNVKERIWLLKRQKANPDRTILEQADVVGVKAHGSLRPAADIAGEGRTLDFVEQRGNKTVGGDLKSASELQKSVAGGVKRPGPIEGDFRPRSKIGGQHEVEAKILAEARKQNGKIVVRGKNILTGQVETIEVDPANYSSEVINYEEVLPN</sequence>
<evidence type="ECO:0000256" key="1">
    <source>
        <dbReference type="SAM" id="MobiDB-lite"/>
    </source>
</evidence>
<feature type="transmembrane region" description="Helical" evidence="2">
    <location>
        <begin position="277"/>
        <end position="297"/>
    </location>
</feature>
<feature type="domain" description="eCIS core" evidence="3">
    <location>
        <begin position="78"/>
        <end position="154"/>
    </location>
</feature>
<feature type="transmembrane region" description="Helical" evidence="2">
    <location>
        <begin position="303"/>
        <end position="326"/>
    </location>
</feature>
<feature type="region of interest" description="Disordered" evidence="1">
    <location>
        <begin position="413"/>
        <end position="445"/>
    </location>
</feature>
<comment type="caution">
    <text evidence="4">The sequence shown here is derived from an EMBL/GenBank/DDBJ whole genome shotgun (WGS) entry which is preliminary data.</text>
</comment>
<evidence type="ECO:0000259" key="3">
    <source>
        <dbReference type="Pfam" id="PF13699"/>
    </source>
</evidence>
<keyword evidence="2" id="KW-0472">Membrane</keyword>
<reference evidence="4 5" key="1">
    <citation type="submission" date="2019-08" db="EMBL/GenBank/DDBJ databases">
        <title>Bradyrhizobium hipponensis sp. nov., a rhizobium isolated from a Lupinus angustifolius root nodule in Tunisia.</title>
        <authorList>
            <person name="Off K."/>
            <person name="Rejili M."/>
            <person name="Mars M."/>
            <person name="Brachmann A."/>
            <person name="Marin M."/>
        </authorList>
    </citation>
    <scope>NUCLEOTIDE SEQUENCE [LARGE SCALE GENOMIC DNA]</scope>
    <source>
        <strain evidence="5">aSej3</strain>
    </source>
</reference>
<name>A0A5S4YHI9_9BRAD</name>
<accession>A0A5S4YHI9</accession>
<evidence type="ECO:0000256" key="2">
    <source>
        <dbReference type="SAM" id="Phobius"/>
    </source>
</evidence>
<evidence type="ECO:0000313" key="5">
    <source>
        <dbReference type="Proteomes" id="UP000324797"/>
    </source>
</evidence>
<keyword evidence="2" id="KW-1133">Transmembrane helix</keyword>
<feature type="region of interest" description="Disordered" evidence="1">
    <location>
        <begin position="172"/>
        <end position="242"/>
    </location>
</feature>
<dbReference type="InterPro" id="IPR025295">
    <property type="entry name" value="eCIS_core_dom"/>
</dbReference>
<evidence type="ECO:0000313" key="4">
    <source>
        <dbReference type="EMBL" id="TYO63558.1"/>
    </source>
</evidence>
<proteinExistence type="predicted"/>
<gene>
    <name evidence="4" type="ORF">FXV83_26855</name>
</gene>
<keyword evidence="5" id="KW-1185">Reference proteome</keyword>
<keyword evidence="2" id="KW-0812">Transmembrane</keyword>
<dbReference type="Pfam" id="PF13699">
    <property type="entry name" value="eCIS_core"/>
    <property type="match status" value="1"/>
</dbReference>